<sequence length="357" mass="38722">MCIVFISTAHPKYSLILIDNRDEFVLRPTSRPHWWTHTTPSGRNVEVLSSRDLQRPERGTWLGVTRQGMIAVLTNYREVEATGPSPKGRRSRGGMVTAWLGEPPDEGVRESVERLVDEGEGVRGVGGFSMACAKLTGPEWEGFAVVSNRAGGLRDVPIVSPRKAEAWGFTNTAFAQSGEWPKIADGLGPFGEIVRTHGEKKGDDGDGDADEEELVARLLAHLDTDTLHGHMDKGLAENIRDLKNSIFVPGLGGEKQREEMARARARGRGTWPTDDELAASAVADAPAATAASAAGGNGDDQGFAEGMYGTQRQTVVLVDREGGVRFTERALWDANGHEIPRGEGDVTIRFKIEGWKA</sequence>
<keyword evidence="3" id="KW-1185">Reference proteome</keyword>
<dbReference type="PANTHER" id="PTHR17985:SF8">
    <property type="entry name" value="TRANSPORT AND GOLGI ORGANIZATION PROTEIN 2 HOMOLOG"/>
    <property type="match status" value="1"/>
</dbReference>
<reference evidence="3" key="1">
    <citation type="journal article" date="2014" name="Genome Announc.">
        <title>Genome sequence and annotation of Acremonium chrysogenum, producer of the beta-lactam antibiotic cephalosporin C.</title>
        <authorList>
            <person name="Terfehr D."/>
            <person name="Dahlmann T.A."/>
            <person name="Specht T."/>
            <person name="Zadra I."/>
            <person name="Kuernsteiner H."/>
            <person name="Kueck U."/>
        </authorList>
    </citation>
    <scope>NUCLEOTIDE SEQUENCE [LARGE SCALE GENOMIC DNA]</scope>
    <source>
        <strain evidence="3">ATCC 11550 / CBS 779.69 / DSM 880 / IAM 14645 / JCM 23072 / IMI 49137</strain>
    </source>
</reference>
<feature type="region of interest" description="Disordered" evidence="1">
    <location>
        <begin position="81"/>
        <end position="103"/>
    </location>
</feature>
<dbReference type="GO" id="GO:0005794">
    <property type="term" value="C:Golgi apparatus"/>
    <property type="evidence" value="ECO:0007669"/>
    <property type="project" value="TreeGrafter"/>
</dbReference>
<dbReference type="InterPro" id="IPR008551">
    <property type="entry name" value="TANGO2"/>
</dbReference>
<dbReference type="HOGENOM" id="CLU_047037_0_2_1"/>
<protein>
    <submittedName>
        <fullName evidence="2">Transport and Golgi organization protein-like protein</fullName>
    </submittedName>
</protein>
<gene>
    <name evidence="2" type="ORF">ACRE_028490</name>
</gene>
<proteinExistence type="predicted"/>
<evidence type="ECO:0000313" key="3">
    <source>
        <dbReference type="Proteomes" id="UP000029964"/>
    </source>
</evidence>
<dbReference type="PANTHER" id="PTHR17985">
    <property type="entry name" value="SER/THR-RICH PROTEIN T10 IN DGCR REGION"/>
    <property type="match status" value="1"/>
</dbReference>
<dbReference type="Pfam" id="PF05742">
    <property type="entry name" value="TANGO2"/>
    <property type="match status" value="1"/>
</dbReference>
<evidence type="ECO:0000256" key="1">
    <source>
        <dbReference type="SAM" id="MobiDB-lite"/>
    </source>
</evidence>
<dbReference type="Proteomes" id="UP000029964">
    <property type="component" value="Unassembled WGS sequence"/>
</dbReference>
<evidence type="ECO:0000313" key="2">
    <source>
        <dbReference type="EMBL" id="KFH46339.1"/>
    </source>
</evidence>
<dbReference type="AlphaFoldDB" id="A0A086TAF7"/>
<dbReference type="GO" id="GO:0009306">
    <property type="term" value="P:protein secretion"/>
    <property type="evidence" value="ECO:0007669"/>
    <property type="project" value="TreeGrafter"/>
</dbReference>
<comment type="caution">
    <text evidence="2">The sequence shown here is derived from an EMBL/GenBank/DDBJ whole genome shotgun (WGS) entry which is preliminary data.</text>
</comment>
<dbReference type="GO" id="GO:0007030">
    <property type="term" value="P:Golgi organization"/>
    <property type="evidence" value="ECO:0007669"/>
    <property type="project" value="TreeGrafter"/>
</dbReference>
<accession>A0A086TAF7</accession>
<dbReference type="OrthoDB" id="191601at2759"/>
<dbReference type="EMBL" id="JPKY01000020">
    <property type="protein sequence ID" value="KFH46339.1"/>
    <property type="molecule type" value="Genomic_DNA"/>
</dbReference>
<name>A0A086TAF7_HAPC1</name>
<organism evidence="2 3">
    <name type="scientific">Hapsidospora chrysogenum (strain ATCC 11550 / CBS 779.69 / DSM 880 / IAM 14645 / JCM 23072 / IMI 49137)</name>
    <name type="common">Acremonium chrysogenum</name>
    <dbReference type="NCBI Taxonomy" id="857340"/>
    <lineage>
        <taxon>Eukaryota</taxon>
        <taxon>Fungi</taxon>
        <taxon>Dikarya</taxon>
        <taxon>Ascomycota</taxon>
        <taxon>Pezizomycotina</taxon>
        <taxon>Sordariomycetes</taxon>
        <taxon>Hypocreomycetidae</taxon>
        <taxon>Hypocreales</taxon>
        <taxon>Bionectriaceae</taxon>
        <taxon>Hapsidospora</taxon>
    </lineage>
</organism>